<feature type="region of interest" description="Disordered" evidence="1">
    <location>
        <begin position="51"/>
        <end position="80"/>
    </location>
</feature>
<dbReference type="EMBL" id="JADCNM010000003">
    <property type="protein sequence ID" value="KAG0490285.1"/>
    <property type="molecule type" value="Genomic_DNA"/>
</dbReference>
<sequence length="126" mass="14505">MDLKGMMDGAGGQWTDERHALYLDWIEASFVRRVLHLDSDSNVDCRIRGARAHPRLSESDTESTGESPRRLLELTTDNPGPHLVEINLREGVRKRSSSRCDASQDQKMVNGEFFFIVWAKWRIFEV</sequence>
<organism evidence="2 3">
    <name type="scientific">Vanilla planifolia</name>
    <name type="common">Vanilla</name>
    <dbReference type="NCBI Taxonomy" id="51239"/>
    <lineage>
        <taxon>Eukaryota</taxon>
        <taxon>Viridiplantae</taxon>
        <taxon>Streptophyta</taxon>
        <taxon>Embryophyta</taxon>
        <taxon>Tracheophyta</taxon>
        <taxon>Spermatophyta</taxon>
        <taxon>Magnoliopsida</taxon>
        <taxon>Liliopsida</taxon>
        <taxon>Asparagales</taxon>
        <taxon>Orchidaceae</taxon>
        <taxon>Vanilloideae</taxon>
        <taxon>Vanilleae</taxon>
        <taxon>Vanilla</taxon>
    </lineage>
</organism>
<evidence type="ECO:0000313" key="2">
    <source>
        <dbReference type="EMBL" id="KAG0490285.1"/>
    </source>
</evidence>
<accession>A0A835VAZ9</accession>
<dbReference type="OrthoDB" id="751338at2759"/>
<name>A0A835VAZ9_VANPL</name>
<comment type="caution">
    <text evidence="2">The sequence shown here is derived from an EMBL/GenBank/DDBJ whole genome shotgun (WGS) entry which is preliminary data.</text>
</comment>
<reference evidence="2 3" key="1">
    <citation type="journal article" date="2020" name="Nat. Food">
        <title>A phased Vanilla planifolia genome enables genetic improvement of flavour and production.</title>
        <authorList>
            <person name="Hasing T."/>
            <person name="Tang H."/>
            <person name="Brym M."/>
            <person name="Khazi F."/>
            <person name="Huang T."/>
            <person name="Chambers A.H."/>
        </authorList>
    </citation>
    <scope>NUCLEOTIDE SEQUENCE [LARGE SCALE GENOMIC DNA]</scope>
    <source>
        <tissue evidence="2">Leaf</tissue>
    </source>
</reference>
<dbReference type="Proteomes" id="UP000639772">
    <property type="component" value="Chromosome 3"/>
</dbReference>
<evidence type="ECO:0000313" key="3">
    <source>
        <dbReference type="Proteomes" id="UP000639772"/>
    </source>
</evidence>
<gene>
    <name evidence="2" type="ORF">HPP92_007148</name>
</gene>
<dbReference type="AlphaFoldDB" id="A0A835VAZ9"/>
<proteinExistence type="predicted"/>
<evidence type="ECO:0000256" key="1">
    <source>
        <dbReference type="SAM" id="MobiDB-lite"/>
    </source>
</evidence>
<protein>
    <submittedName>
        <fullName evidence="2">Uncharacterized protein</fullName>
    </submittedName>
</protein>